<dbReference type="EMBL" id="JAMLDX010000010">
    <property type="protein sequence ID" value="MCP3731410.1"/>
    <property type="molecule type" value="Genomic_DNA"/>
</dbReference>
<dbReference type="SUPFAM" id="SSF54593">
    <property type="entry name" value="Glyoxalase/Bleomycin resistance protein/Dihydroxybiphenyl dioxygenase"/>
    <property type="match status" value="1"/>
</dbReference>
<evidence type="ECO:0000313" key="2">
    <source>
        <dbReference type="EMBL" id="MCP3731410.1"/>
    </source>
</evidence>
<name>A0A9X2KM15_9SPHN</name>
<protein>
    <submittedName>
        <fullName evidence="2">VOC family protein</fullName>
    </submittedName>
</protein>
<dbReference type="InterPro" id="IPR037523">
    <property type="entry name" value="VOC_core"/>
</dbReference>
<proteinExistence type="predicted"/>
<dbReference type="Proteomes" id="UP001139451">
    <property type="component" value="Unassembled WGS sequence"/>
</dbReference>
<dbReference type="Gene3D" id="3.10.180.10">
    <property type="entry name" value="2,3-Dihydroxybiphenyl 1,2-Dioxygenase, domain 1"/>
    <property type="match status" value="1"/>
</dbReference>
<keyword evidence="3" id="KW-1185">Reference proteome</keyword>
<dbReference type="InterPro" id="IPR029068">
    <property type="entry name" value="Glyas_Bleomycin-R_OHBP_Dase"/>
</dbReference>
<comment type="caution">
    <text evidence="2">The sequence shown here is derived from an EMBL/GenBank/DDBJ whole genome shotgun (WGS) entry which is preliminary data.</text>
</comment>
<dbReference type="PROSITE" id="PS51819">
    <property type="entry name" value="VOC"/>
    <property type="match status" value="1"/>
</dbReference>
<reference evidence="2" key="1">
    <citation type="submission" date="2022-05" db="EMBL/GenBank/DDBJ databases">
        <title>Sphingomonas sp. strain MG17 Genome sequencing and assembly.</title>
        <authorList>
            <person name="Kim I."/>
        </authorList>
    </citation>
    <scope>NUCLEOTIDE SEQUENCE</scope>
    <source>
        <strain evidence="2">MG17</strain>
    </source>
</reference>
<organism evidence="2 3">
    <name type="scientific">Sphingomonas tagetis</name>
    <dbReference type="NCBI Taxonomy" id="2949092"/>
    <lineage>
        <taxon>Bacteria</taxon>
        <taxon>Pseudomonadati</taxon>
        <taxon>Pseudomonadota</taxon>
        <taxon>Alphaproteobacteria</taxon>
        <taxon>Sphingomonadales</taxon>
        <taxon>Sphingomonadaceae</taxon>
        <taxon>Sphingomonas</taxon>
    </lineage>
</organism>
<dbReference type="InterPro" id="IPR004360">
    <property type="entry name" value="Glyas_Fos-R_dOase_dom"/>
</dbReference>
<dbReference type="AlphaFoldDB" id="A0A9X2KM15"/>
<gene>
    <name evidence="2" type="ORF">M9978_13350</name>
</gene>
<dbReference type="Pfam" id="PF00903">
    <property type="entry name" value="Glyoxalase"/>
    <property type="match status" value="1"/>
</dbReference>
<evidence type="ECO:0000313" key="3">
    <source>
        <dbReference type="Proteomes" id="UP001139451"/>
    </source>
</evidence>
<evidence type="ECO:0000259" key="1">
    <source>
        <dbReference type="PROSITE" id="PS51819"/>
    </source>
</evidence>
<sequence length="120" mass="13101">MDDTIAFYGDILALRPGHRPPLEANGVKVPGAWLYADGGDYPILHIIDRAPEKGPTGAFNHFAFRGTGLLAFLDHLRSRAVEFKAAPVADTADTQVHFFDPNGVKIEMIFAERVDPALLS</sequence>
<accession>A0A9X2KM15</accession>
<feature type="domain" description="VOC" evidence="1">
    <location>
        <begin position="1"/>
        <end position="111"/>
    </location>
</feature>